<dbReference type="AlphaFoldDB" id="A0A2V4C007"/>
<comment type="caution">
    <text evidence="1">The sequence shown here is derived from an EMBL/GenBank/DDBJ whole genome shotgun (WGS) entry which is preliminary data.</text>
</comment>
<evidence type="ECO:0000313" key="2">
    <source>
        <dbReference type="Proteomes" id="UP000247903"/>
    </source>
</evidence>
<dbReference type="EMBL" id="QJHK01000016">
    <property type="protein sequence ID" value="PXY39604.1"/>
    <property type="molecule type" value="Genomic_DNA"/>
</dbReference>
<evidence type="ECO:0000313" key="1">
    <source>
        <dbReference type="EMBL" id="PXY39604.1"/>
    </source>
</evidence>
<accession>A0A2V4C007</accession>
<keyword evidence="2" id="KW-1185">Reference proteome</keyword>
<gene>
    <name evidence="1" type="ORF">DMB65_16365</name>
</gene>
<proteinExistence type="predicted"/>
<dbReference type="RefSeq" id="WP_110307705.1">
    <property type="nucleotide sequence ID" value="NZ_QJHK01000016.1"/>
</dbReference>
<organism evidence="1 2">
    <name type="scientific">Flavobacterium cheongpyeongense</name>
    <dbReference type="NCBI Taxonomy" id="2212651"/>
    <lineage>
        <taxon>Bacteria</taxon>
        <taxon>Pseudomonadati</taxon>
        <taxon>Bacteroidota</taxon>
        <taxon>Flavobacteriia</taxon>
        <taxon>Flavobacteriales</taxon>
        <taxon>Flavobacteriaceae</taxon>
        <taxon>Flavobacterium</taxon>
    </lineage>
</organism>
<protein>
    <submittedName>
        <fullName evidence="1">Uncharacterized protein</fullName>
    </submittedName>
</protein>
<dbReference type="Proteomes" id="UP000247903">
    <property type="component" value="Unassembled WGS sequence"/>
</dbReference>
<name>A0A2V4C007_9FLAO</name>
<sequence>MEICLKDTSKKIKKIKVEKEAKPIITVTLDLFQDADEIQKTDFLIIAKMIDEGKSEEEIDIASRKLDDTKGDITG</sequence>
<reference evidence="1 2" key="1">
    <citation type="submission" date="2018-05" db="EMBL/GenBank/DDBJ databases">
        <title>Flavobacterium sp. strain IMCC34759, incomplete genome.</title>
        <authorList>
            <person name="Joung Y."/>
            <person name="Cho J."/>
        </authorList>
    </citation>
    <scope>NUCLEOTIDE SEQUENCE [LARGE SCALE GENOMIC DNA]</scope>
    <source>
        <strain evidence="1 2">IMCC34759</strain>
    </source>
</reference>
<dbReference type="OrthoDB" id="1191109at2"/>